<dbReference type="InterPro" id="IPR007939">
    <property type="entry name" value="Cu-R_B_prcur"/>
</dbReference>
<reference evidence="4" key="1">
    <citation type="journal article" date="2019" name="Int. J. Syst. Evol. Microbiol.">
        <title>The Global Catalogue of Microorganisms (GCM) 10K type strain sequencing project: providing services to taxonomists for standard genome sequencing and annotation.</title>
        <authorList>
            <consortium name="The Broad Institute Genomics Platform"/>
            <consortium name="The Broad Institute Genome Sequencing Center for Infectious Disease"/>
            <person name="Wu L."/>
            <person name="Ma J."/>
        </authorList>
    </citation>
    <scope>NUCLEOTIDE SEQUENCE [LARGE SCALE GENOMIC DNA]</scope>
    <source>
        <strain evidence="4">CGMCC 1.15304</strain>
    </source>
</reference>
<organism evidence="3 4">
    <name type="scientific">Kordiimonas lipolytica</name>
    <dbReference type="NCBI Taxonomy" id="1662421"/>
    <lineage>
        <taxon>Bacteria</taxon>
        <taxon>Pseudomonadati</taxon>
        <taxon>Pseudomonadota</taxon>
        <taxon>Alphaproteobacteria</taxon>
        <taxon>Kordiimonadales</taxon>
        <taxon>Kordiimonadaceae</taxon>
        <taxon>Kordiimonas</taxon>
    </lineage>
</organism>
<feature type="region of interest" description="Disordered" evidence="1">
    <location>
        <begin position="40"/>
        <end position="65"/>
    </location>
</feature>
<protein>
    <submittedName>
        <fullName evidence="3">Copper resistance protein B</fullName>
    </submittedName>
</protein>
<dbReference type="RefSeq" id="WP_068145695.1">
    <property type="nucleotide sequence ID" value="NZ_JBHSCR010000007.1"/>
</dbReference>
<keyword evidence="2" id="KW-0732">Signal</keyword>
<dbReference type="EMBL" id="JBHSCR010000007">
    <property type="protein sequence ID" value="MFC4348315.1"/>
    <property type="molecule type" value="Genomic_DNA"/>
</dbReference>
<feature type="signal peptide" evidence="2">
    <location>
        <begin position="1"/>
        <end position="26"/>
    </location>
</feature>
<evidence type="ECO:0000256" key="1">
    <source>
        <dbReference type="SAM" id="MobiDB-lite"/>
    </source>
</evidence>
<evidence type="ECO:0000256" key="2">
    <source>
        <dbReference type="SAM" id="SignalP"/>
    </source>
</evidence>
<dbReference type="Pfam" id="PF05275">
    <property type="entry name" value="CopB"/>
    <property type="match status" value="1"/>
</dbReference>
<comment type="caution">
    <text evidence="3">The sequence shown here is derived from an EMBL/GenBank/DDBJ whole genome shotgun (WGS) entry which is preliminary data.</text>
</comment>
<name>A0ABV8UBP7_9PROT</name>
<gene>
    <name evidence="3" type="ORF">ACFO5Q_10700</name>
</gene>
<dbReference type="Proteomes" id="UP001595776">
    <property type="component" value="Unassembled WGS sequence"/>
</dbReference>
<keyword evidence="4" id="KW-1185">Reference proteome</keyword>
<evidence type="ECO:0000313" key="3">
    <source>
        <dbReference type="EMBL" id="MFC4348315.1"/>
    </source>
</evidence>
<accession>A0ABV8UBP7</accession>
<evidence type="ECO:0000313" key="4">
    <source>
        <dbReference type="Proteomes" id="UP001595776"/>
    </source>
</evidence>
<proteinExistence type="predicted"/>
<sequence length="293" mass="33285">MSHTKFKKIAILPAAIFLFSEPSLLAQEMPMPQVEATMNKEAKDKPSMQGGKIPPDARDPNANSGGYEYRHMDGWEDTDMISVSKVIFDQFEYRNNGDSDVLRWDVQGWRGTDYSKFWFKFEGVDELSSNNGEMELQTLYSRAVSPFWDFQVGARYDVAYGTGSSGDRAFAVIGLQGLAPYWFELEPAIFLSDGGDISGRVVATYDLLFSQRLILQSRFETNFSLSEARKYDVGKGINDIQLGLRMRYEIRREFAPYVGLEWNRKLGSTAKILRDDGVDPSSLSFVTGLRLWF</sequence>
<feature type="chain" id="PRO_5045534737" evidence="2">
    <location>
        <begin position="27"/>
        <end position="293"/>
    </location>
</feature>